<proteinExistence type="predicted"/>
<protein>
    <recommendedName>
        <fullName evidence="6">F-box domain-containing protein</fullName>
    </recommendedName>
</protein>
<dbReference type="Pfam" id="PF12937">
    <property type="entry name" value="F-box-like"/>
    <property type="match status" value="1"/>
</dbReference>
<evidence type="ECO:0000259" key="3">
    <source>
        <dbReference type="Pfam" id="PF12937"/>
    </source>
</evidence>
<dbReference type="PANTHER" id="PTHR34709">
    <property type="entry name" value="OS10G0396666 PROTEIN"/>
    <property type="match status" value="1"/>
</dbReference>
<accession>A0A811RCH7</accession>
<organism evidence="4 5">
    <name type="scientific">Miscanthus lutarioriparius</name>
    <dbReference type="NCBI Taxonomy" id="422564"/>
    <lineage>
        <taxon>Eukaryota</taxon>
        <taxon>Viridiplantae</taxon>
        <taxon>Streptophyta</taxon>
        <taxon>Embryophyta</taxon>
        <taxon>Tracheophyta</taxon>
        <taxon>Spermatophyta</taxon>
        <taxon>Magnoliopsida</taxon>
        <taxon>Liliopsida</taxon>
        <taxon>Poales</taxon>
        <taxon>Poaceae</taxon>
        <taxon>PACMAD clade</taxon>
        <taxon>Panicoideae</taxon>
        <taxon>Andropogonodae</taxon>
        <taxon>Andropogoneae</taxon>
        <taxon>Saccharinae</taxon>
        <taxon>Miscanthus</taxon>
    </lineage>
</organism>
<dbReference type="SUPFAM" id="SSF52047">
    <property type="entry name" value="RNI-like"/>
    <property type="match status" value="1"/>
</dbReference>
<dbReference type="InterPro" id="IPR006566">
    <property type="entry name" value="FBD"/>
</dbReference>
<dbReference type="SUPFAM" id="SSF81383">
    <property type="entry name" value="F-box domain"/>
    <property type="match status" value="1"/>
</dbReference>
<dbReference type="AlphaFoldDB" id="A0A811RCH7"/>
<dbReference type="OrthoDB" id="690108at2759"/>
<dbReference type="EMBL" id="CAJGYO010000014">
    <property type="protein sequence ID" value="CAD6267549.1"/>
    <property type="molecule type" value="Genomic_DNA"/>
</dbReference>
<sequence>MQLRSGRRLVYPPPEPQGGGHRRRSQHSSEDRISGLPEDLLLEVLARLRSPAGAARARAVCRAWRGLWTDLPELWFYSAQPLHVESTLARITRPSLDLLDINLWADWADDEDWNWQVSLLLHGAARVLPDKLIITVSWVPLTNYAVDLPCFERTSYLSLDLMGSLPITLPQYGEFTALKSLYLNSCCIDLGSLLPLCPCLRILNIGNLIVDTVIVHSPSLEEFVLESSNWRSEDVSLANLEVVEIHGLEGKDDEVDFLKIILRCATVLRILTMTISDDISPSNNSYEKIYSIMKEYPDVECHVMASSSEEVLYP</sequence>
<dbReference type="InterPro" id="IPR055312">
    <property type="entry name" value="FBL15-like"/>
</dbReference>
<dbReference type="Pfam" id="PF08387">
    <property type="entry name" value="FBD"/>
    <property type="match status" value="1"/>
</dbReference>
<feature type="domain" description="F-box" evidence="3">
    <location>
        <begin position="33"/>
        <end position="76"/>
    </location>
</feature>
<name>A0A811RCH7_9POAL</name>
<evidence type="ECO:0000313" key="4">
    <source>
        <dbReference type="EMBL" id="CAD6267549.1"/>
    </source>
</evidence>
<dbReference type="Proteomes" id="UP000604825">
    <property type="component" value="Unassembled WGS sequence"/>
</dbReference>
<feature type="region of interest" description="Disordered" evidence="1">
    <location>
        <begin position="1"/>
        <end position="32"/>
    </location>
</feature>
<keyword evidence="5" id="KW-1185">Reference proteome</keyword>
<dbReference type="Gene3D" id="1.20.1280.50">
    <property type="match status" value="1"/>
</dbReference>
<feature type="domain" description="FBD" evidence="2">
    <location>
        <begin position="238"/>
        <end position="272"/>
    </location>
</feature>
<evidence type="ECO:0008006" key="6">
    <source>
        <dbReference type="Google" id="ProtNLM"/>
    </source>
</evidence>
<gene>
    <name evidence="4" type="ORF">NCGR_LOCUS50854</name>
</gene>
<comment type="caution">
    <text evidence="4">The sequence shown here is derived from an EMBL/GenBank/DDBJ whole genome shotgun (WGS) entry which is preliminary data.</text>
</comment>
<dbReference type="InterPro" id="IPR032675">
    <property type="entry name" value="LRR_dom_sf"/>
</dbReference>
<evidence type="ECO:0000313" key="5">
    <source>
        <dbReference type="Proteomes" id="UP000604825"/>
    </source>
</evidence>
<dbReference type="InterPro" id="IPR036047">
    <property type="entry name" value="F-box-like_dom_sf"/>
</dbReference>
<dbReference type="PANTHER" id="PTHR34709:SF75">
    <property type="entry name" value="FBD DOMAIN-CONTAINING PROTEIN"/>
    <property type="match status" value="1"/>
</dbReference>
<dbReference type="Gene3D" id="3.80.10.10">
    <property type="entry name" value="Ribonuclease Inhibitor"/>
    <property type="match status" value="1"/>
</dbReference>
<evidence type="ECO:0000259" key="2">
    <source>
        <dbReference type="Pfam" id="PF08387"/>
    </source>
</evidence>
<evidence type="ECO:0000256" key="1">
    <source>
        <dbReference type="SAM" id="MobiDB-lite"/>
    </source>
</evidence>
<dbReference type="InterPro" id="IPR001810">
    <property type="entry name" value="F-box_dom"/>
</dbReference>
<reference evidence="4" key="1">
    <citation type="submission" date="2020-10" db="EMBL/GenBank/DDBJ databases">
        <authorList>
            <person name="Han B."/>
            <person name="Lu T."/>
            <person name="Zhao Q."/>
            <person name="Huang X."/>
            <person name="Zhao Y."/>
        </authorList>
    </citation>
    <scope>NUCLEOTIDE SEQUENCE</scope>
</reference>